<name>A0A9J6CI52_POLVA</name>
<dbReference type="GO" id="GO:0005789">
    <property type="term" value="C:endoplasmic reticulum membrane"/>
    <property type="evidence" value="ECO:0007669"/>
    <property type="project" value="UniProtKB-SubCell"/>
</dbReference>
<keyword evidence="9" id="KW-0492">Microsome</keyword>
<evidence type="ECO:0000256" key="5">
    <source>
        <dbReference type="ARBA" id="ARBA00010617"/>
    </source>
</evidence>
<dbReference type="GO" id="GO:0004497">
    <property type="term" value="F:monooxygenase activity"/>
    <property type="evidence" value="ECO:0007669"/>
    <property type="project" value="UniProtKB-KW"/>
</dbReference>
<dbReference type="InterPro" id="IPR001128">
    <property type="entry name" value="Cyt_P450"/>
</dbReference>
<dbReference type="GO" id="GO:0005506">
    <property type="term" value="F:iron ion binding"/>
    <property type="evidence" value="ECO:0007669"/>
    <property type="project" value="InterPro"/>
</dbReference>
<dbReference type="InterPro" id="IPR050476">
    <property type="entry name" value="Insect_CytP450_Detox"/>
</dbReference>
<dbReference type="PANTHER" id="PTHR24292">
    <property type="entry name" value="CYTOCHROME P450"/>
    <property type="match status" value="1"/>
</dbReference>
<comment type="caution">
    <text evidence="16">The sequence shown here is derived from an EMBL/GenBank/DDBJ whole genome shotgun (WGS) entry which is preliminary data.</text>
</comment>
<dbReference type="PANTHER" id="PTHR24292:SF84">
    <property type="entry name" value="CYTOCHROME P450 28A5-RELATED"/>
    <property type="match status" value="1"/>
</dbReference>
<evidence type="ECO:0000256" key="10">
    <source>
        <dbReference type="ARBA" id="ARBA00023002"/>
    </source>
</evidence>
<keyword evidence="12 15" id="KW-0503">Monooxygenase</keyword>
<evidence type="ECO:0000256" key="6">
    <source>
        <dbReference type="ARBA" id="ARBA00022617"/>
    </source>
</evidence>
<dbReference type="InterPro" id="IPR002401">
    <property type="entry name" value="Cyt_P450_E_grp-I"/>
</dbReference>
<keyword evidence="17" id="KW-1185">Reference proteome</keyword>
<dbReference type="EMBL" id="JADBJN010000001">
    <property type="protein sequence ID" value="KAG5681254.1"/>
    <property type="molecule type" value="Genomic_DNA"/>
</dbReference>
<dbReference type="InterPro" id="IPR036396">
    <property type="entry name" value="Cyt_P450_sf"/>
</dbReference>
<proteinExistence type="inferred from homology"/>
<evidence type="ECO:0000256" key="8">
    <source>
        <dbReference type="ARBA" id="ARBA00022824"/>
    </source>
</evidence>
<dbReference type="Pfam" id="PF00067">
    <property type="entry name" value="p450"/>
    <property type="match status" value="1"/>
</dbReference>
<evidence type="ECO:0000256" key="3">
    <source>
        <dbReference type="ARBA" id="ARBA00004174"/>
    </source>
</evidence>
<evidence type="ECO:0000313" key="17">
    <source>
        <dbReference type="Proteomes" id="UP001107558"/>
    </source>
</evidence>
<dbReference type="CDD" id="cd11056">
    <property type="entry name" value="CYP6-like"/>
    <property type="match status" value="1"/>
</dbReference>
<dbReference type="GO" id="GO:0020037">
    <property type="term" value="F:heme binding"/>
    <property type="evidence" value="ECO:0007669"/>
    <property type="project" value="InterPro"/>
</dbReference>
<keyword evidence="13" id="KW-0472">Membrane</keyword>
<sequence>MFVIFVALTISVLIYHYLRWNYDYWKARGVPYEKPVVYFGNFKESMMRKRHVSEDFSQFYYKFKGTANFCGIFQMREPRIMIINPSLVNEILINKFHHFKDNEFSKIFNPKVDPLFKRNPFLARGDTWIEYRSEIATAFSSQRMRSMFPIMELICEKMYIQIISHIKHPFEARELALRYTADIVGNCIFNIETDCLSGDCDIRNMSKRLSSPPMRTIFFMIFTEIFPAFRSHLPFKFIASDVETFFLNFFERSMRRRKQNRLQLNDFLDYVISLRERKRLSHEDVAGHLTTFFSDGLETTSLLLAHTLYELANNESVQNKLRGEIERYVELYDEISYEILNEMSYLELVINETLRLHPPFTLISKECTSDIEVELREGQKYLIQKGMNIYIPLYQLQTDPEYFPKPKEFIPERCAKAFSSKGFYLPFGNGARQCLGMKFASITCKAAVVELVRNFKISINNRTNENLVIDPNEFLNIKKGGLWLDFRPVHMFKICG</sequence>
<dbReference type="PROSITE" id="PS00086">
    <property type="entry name" value="CYTOCHROME_P450"/>
    <property type="match status" value="1"/>
</dbReference>
<dbReference type="OrthoDB" id="2789670at2759"/>
<keyword evidence="10 15" id="KW-0560">Oxidoreductase</keyword>
<evidence type="ECO:0000256" key="15">
    <source>
        <dbReference type="RuleBase" id="RU000461"/>
    </source>
</evidence>
<keyword evidence="11 14" id="KW-0408">Iron</keyword>
<comment type="subcellular location">
    <subcellularLocation>
        <location evidence="4">Endoplasmic reticulum membrane</location>
        <topology evidence="4">Peripheral membrane protein</topology>
    </subcellularLocation>
    <subcellularLocation>
        <location evidence="3">Microsome membrane</location>
        <topology evidence="3">Peripheral membrane protein</topology>
    </subcellularLocation>
</comment>
<comment type="function">
    <text evidence="2">May be involved in the metabolism of insect hormones and in the breakdown of synthetic insecticides.</text>
</comment>
<dbReference type="InterPro" id="IPR017972">
    <property type="entry name" value="Cyt_P450_CS"/>
</dbReference>
<evidence type="ECO:0000256" key="9">
    <source>
        <dbReference type="ARBA" id="ARBA00022848"/>
    </source>
</evidence>
<accession>A0A9J6CI52</accession>
<evidence type="ECO:0008006" key="18">
    <source>
        <dbReference type="Google" id="ProtNLM"/>
    </source>
</evidence>
<evidence type="ECO:0000256" key="11">
    <source>
        <dbReference type="ARBA" id="ARBA00023004"/>
    </source>
</evidence>
<keyword evidence="7 14" id="KW-0479">Metal-binding</keyword>
<evidence type="ECO:0000256" key="1">
    <source>
        <dbReference type="ARBA" id="ARBA00001971"/>
    </source>
</evidence>
<comment type="cofactor">
    <cofactor evidence="1 14">
        <name>heme</name>
        <dbReference type="ChEBI" id="CHEBI:30413"/>
    </cofactor>
</comment>
<evidence type="ECO:0000256" key="7">
    <source>
        <dbReference type="ARBA" id="ARBA00022723"/>
    </source>
</evidence>
<dbReference type="GO" id="GO:0016705">
    <property type="term" value="F:oxidoreductase activity, acting on paired donors, with incorporation or reduction of molecular oxygen"/>
    <property type="evidence" value="ECO:0007669"/>
    <property type="project" value="InterPro"/>
</dbReference>
<evidence type="ECO:0000256" key="13">
    <source>
        <dbReference type="ARBA" id="ARBA00023136"/>
    </source>
</evidence>
<protein>
    <recommendedName>
        <fullName evidence="18">Cytochrome P450</fullName>
    </recommendedName>
</protein>
<reference evidence="16" key="1">
    <citation type="submission" date="2021-03" db="EMBL/GenBank/DDBJ databases">
        <title>Chromosome level genome of the anhydrobiotic midge Polypedilum vanderplanki.</title>
        <authorList>
            <person name="Yoshida Y."/>
            <person name="Kikawada T."/>
            <person name="Gusev O."/>
        </authorList>
    </citation>
    <scope>NUCLEOTIDE SEQUENCE</scope>
    <source>
        <strain evidence="16">NIAS01</strain>
        <tissue evidence="16">Whole body or cell culture</tissue>
    </source>
</reference>
<dbReference type="PRINTS" id="PR00385">
    <property type="entry name" value="P450"/>
</dbReference>
<dbReference type="AlphaFoldDB" id="A0A9J6CI52"/>
<keyword evidence="6 14" id="KW-0349">Heme</keyword>
<evidence type="ECO:0000256" key="2">
    <source>
        <dbReference type="ARBA" id="ARBA00003690"/>
    </source>
</evidence>
<keyword evidence="8" id="KW-0256">Endoplasmic reticulum</keyword>
<dbReference type="Gene3D" id="1.10.630.10">
    <property type="entry name" value="Cytochrome P450"/>
    <property type="match status" value="1"/>
</dbReference>
<dbReference type="Proteomes" id="UP001107558">
    <property type="component" value="Chromosome 1"/>
</dbReference>
<evidence type="ECO:0000256" key="4">
    <source>
        <dbReference type="ARBA" id="ARBA00004406"/>
    </source>
</evidence>
<evidence type="ECO:0000313" key="16">
    <source>
        <dbReference type="EMBL" id="KAG5681254.1"/>
    </source>
</evidence>
<evidence type="ECO:0000256" key="12">
    <source>
        <dbReference type="ARBA" id="ARBA00023033"/>
    </source>
</evidence>
<comment type="similarity">
    <text evidence="5 15">Belongs to the cytochrome P450 family.</text>
</comment>
<dbReference type="PRINTS" id="PR00463">
    <property type="entry name" value="EP450I"/>
</dbReference>
<dbReference type="SUPFAM" id="SSF48264">
    <property type="entry name" value="Cytochrome P450"/>
    <property type="match status" value="1"/>
</dbReference>
<evidence type="ECO:0000256" key="14">
    <source>
        <dbReference type="PIRSR" id="PIRSR602401-1"/>
    </source>
</evidence>
<organism evidence="16 17">
    <name type="scientific">Polypedilum vanderplanki</name>
    <name type="common">Sleeping chironomid midge</name>
    <dbReference type="NCBI Taxonomy" id="319348"/>
    <lineage>
        <taxon>Eukaryota</taxon>
        <taxon>Metazoa</taxon>
        <taxon>Ecdysozoa</taxon>
        <taxon>Arthropoda</taxon>
        <taxon>Hexapoda</taxon>
        <taxon>Insecta</taxon>
        <taxon>Pterygota</taxon>
        <taxon>Neoptera</taxon>
        <taxon>Endopterygota</taxon>
        <taxon>Diptera</taxon>
        <taxon>Nematocera</taxon>
        <taxon>Chironomoidea</taxon>
        <taxon>Chironomidae</taxon>
        <taxon>Chironominae</taxon>
        <taxon>Polypedilum</taxon>
        <taxon>Polypedilum</taxon>
    </lineage>
</organism>
<gene>
    <name evidence="16" type="ORF">PVAND_010705</name>
</gene>
<feature type="binding site" description="axial binding residue" evidence="14">
    <location>
        <position position="434"/>
    </location>
    <ligand>
        <name>heme</name>
        <dbReference type="ChEBI" id="CHEBI:30413"/>
    </ligand>
    <ligandPart>
        <name>Fe</name>
        <dbReference type="ChEBI" id="CHEBI:18248"/>
    </ligandPart>
</feature>